<dbReference type="Proteomes" id="UP000254937">
    <property type="component" value="Unassembled WGS sequence"/>
</dbReference>
<reference evidence="1 2" key="1">
    <citation type="submission" date="2018-07" db="EMBL/GenBank/DDBJ databases">
        <title>Section-level genome sequencing of Aspergillus section Nigri to investigate inter- and intra-species variation.</title>
        <authorList>
            <consortium name="DOE Joint Genome Institute"/>
            <person name="Vesth T.C."/>
            <person name="Nybo J.L."/>
            <person name="Theobald S."/>
            <person name="Frisvad J.C."/>
            <person name="Larsen T.O."/>
            <person name="Nielsen K.F."/>
            <person name="Hoof J.B."/>
            <person name="Brandl J."/>
            <person name="Salamov A."/>
            <person name="Riley R."/>
            <person name="Gladden J.M."/>
            <person name="Phatale P."/>
            <person name="Nielsen M.T."/>
            <person name="Lyhne E.K."/>
            <person name="Kogle M.E."/>
            <person name="Strasser K."/>
            <person name="McDonnell E."/>
            <person name="Barry K."/>
            <person name="Clum A."/>
            <person name="Chen C."/>
            <person name="Nolan M."/>
            <person name="Sandor L."/>
            <person name="Kuo A."/>
            <person name="Lipzen A."/>
            <person name="Hainaut M."/>
            <person name="Drula E."/>
            <person name="Tsang A."/>
            <person name="Magnuson J.K."/>
            <person name="Henrissat B."/>
            <person name="Wiebenga A."/>
            <person name="Simmons B.A."/>
            <person name="Makela M.R."/>
            <person name="De vries R.P."/>
            <person name="Grigoriev I.V."/>
            <person name="Mortensen U.H."/>
            <person name="Baker S.E."/>
            <person name="Andersen M.R."/>
        </authorList>
    </citation>
    <scope>NUCLEOTIDE SEQUENCE [LARGE SCALE GENOMIC DNA]</scope>
    <source>
        <strain evidence="1 2">ATCC 13157</strain>
    </source>
</reference>
<proteinExistence type="predicted"/>
<protein>
    <submittedName>
        <fullName evidence="1">Uncharacterized protein</fullName>
    </submittedName>
</protein>
<sequence>MRWVVVVVVELCSLRGRGWRSITVHVLSVHNGKLVFLLMRIFWILPPSPISDEPSLLVGFDIGVLDFFDFFFFPPFRIRDRDGTFGKNIYLLTVRTVSADRIG</sequence>
<keyword evidence="2" id="KW-1185">Reference proteome</keyword>
<organism evidence="1 2">
    <name type="scientific">Aspergillus phoenicis ATCC 13157</name>
    <dbReference type="NCBI Taxonomy" id="1353007"/>
    <lineage>
        <taxon>Eukaryota</taxon>
        <taxon>Fungi</taxon>
        <taxon>Dikarya</taxon>
        <taxon>Ascomycota</taxon>
        <taxon>Pezizomycotina</taxon>
        <taxon>Eurotiomycetes</taxon>
        <taxon>Eurotiomycetidae</taxon>
        <taxon>Eurotiales</taxon>
        <taxon>Aspergillaceae</taxon>
        <taxon>Aspergillus</taxon>
    </lineage>
</organism>
<dbReference type="AlphaFoldDB" id="A0A370PVL4"/>
<evidence type="ECO:0000313" key="2">
    <source>
        <dbReference type="Proteomes" id="UP000254937"/>
    </source>
</evidence>
<evidence type="ECO:0000313" key="1">
    <source>
        <dbReference type="EMBL" id="RDK46230.1"/>
    </source>
</evidence>
<name>A0A370PVL4_ASPPH</name>
<dbReference type="EMBL" id="KZ851846">
    <property type="protein sequence ID" value="RDK46230.1"/>
    <property type="molecule type" value="Genomic_DNA"/>
</dbReference>
<gene>
    <name evidence="1" type="ORF">M752DRAFT_99389</name>
</gene>
<accession>A0A370PVL4</accession>